<dbReference type="AlphaFoldDB" id="A0A8H3UNF7"/>
<sequence length="272" mass="29606">MSASPSDPPVERKMKAYDLINRGVKRPTPLGTTLFVGLRALDPLLQYGILAHGIGSTLLSKLGITQLPLGLPTNTGTFVDKLGLSPYRLIILAMAAGSSIKQIYWVLATSEEEFPPGAALSVVAYNTIFNSINSLAFTTTIASASLSSNETFPQTPLLVGCALYVVGIFTEAIAETQRRNFKRDPRNNGKVYSGGLWGIARHINYTGYSLWRAGYTLACSGWGAGAFVASFLLGDFNFRAIKVLDEYCAPKYGAQWTEYKRKTPYKLIPGLF</sequence>
<dbReference type="GO" id="GO:0005789">
    <property type="term" value="C:endoplasmic reticulum membrane"/>
    <property type="evidence" value="ECO:0007669"/>
    <property type="project" value="TreeGrafter"/>
</dbReference>
<comment type="similarity">
    <text evidence="1">Belongs to the ERG4/ERG24 family.</text>
</comment>
<name>A0A8H3UNF7_VENIN</name>
<keyword evidence="1" id="KW-1207">Sterol metabolism</keyword>
<dbReference type="PANTHER" id="PTHR21257">
    <property type="entry name" value="DELTA(14)-STEROL REDUCTASE"/>
    <property type="match status" value="1"/>
</dbReference>
<keyword evidence="3" id="KW-1185">Reference proteome</keyword>
<keyword evidence="1" id="KW-0472">Membrane</keyword>
<dbReference type="InterPro" id="IPR010721">
    <property type="entry name" value="UstE-like"/>
</dbReference>
<reference evidence="2 3" key="1">
    <citation type="submission" date="2019-07" db="EMBL/GenBank/DDBJ databases">
        <title>Venturia inaequalis Genome Resource.</title>
        <authorList>
            <person name="Lichtner F.J."/>
        </authorList>
    </citation>
    <scope>NUCLEOTIDE SEQUENCE [LARGE SCALE GENOMIC DNA]</scope>
    <source>
        <strain evidence="2 3">DMI_063113</strain>
    </source>
</reference>
<comment type="caution">
    <text evidence="1">Lacks conserved residue(s) required for the propagation of feature annotation.</text>
</comment>
<keyword evidence="1" id="KW-0812">Transmembrane</keyword>
<keyword evidence="1" id="KW-0560">Oxidoreductase</keyword>
<evidence type="ECO:0000313" key="3">
    <source>
        <dbReference type="Proteomes" id="UP000490939"/>
    </source>
</evidence>
<keyword evidence="1" id="KW-0753">Steroid metabolism</keyword>
<dbReference type="PANTHER" id="PTHR21257:SF52">
    <property type="entry name" value="DELTA(14)-STEROL REDUCTASE TM7SF2"/>
    <property type="match status" value="1"/>
</dbReference>
<keyword evidence="1" id="KW-0444">Lipid biosynthesis</keyword>
<feature type="transmembrane region" description="Helical" evidence="1">
    <location>
        <begin position="89"/>
        <end position="107"/>
    </location>
</feature>
<keyword evidence="1" id="KW-0443">Lipid metabolism</keyword>
<keyword evidence="1" id="KW-0752">Steroid biosynthesis</keyword>
<dbReference type="GO" id="GO:0006696">
    <property type="term" value="P:ergosterol biosynthetic process"/>
    <property type="evidence" value="ECO:0007669"/>
    <property type="project" value="TreeGrafter"/>
</dbReference>
<feature type="transmembrane region" description="Helical" evidence="1">
    <location>
        <begin position="155"/>
        <end position="174"/>
    </location>
</feature>
<keyword evidence="1" id="KW-1133">Transmembrane helix</keyword>
<comment type="caution">
    <text evidence="2">The sequence shown here is derived from an EMBL/GenBank/DDBJ whole genome shotgun (WGS) entry which is preliminary data.</text>
</comment>
<evidence type="ECO:0000256" key="1">
    <source>
        <dbReference type="RuleBase" id="RU369120"/>
    </source>
</evidence>
<dbReference type="Pfam" id="PF06966">
    <property type="entry name" value="DUF1295"/>
    <property type="match status" value="1"/>
</dbReference>
<dbReference type="GO" id="GO:0050613">
    <property type="term" value="F:Delta14-sterol reductase activity"/>
    <property type="evidence" value="ECO:0007669"/>
    <property type="project" value="TreeGrafter"/>
</dbReference>
<dbReference type="Gene3D" id="1.20.120.1630">
    <property type="match status" value="1"/>
</dbReference>
<protein>
    <recommendedName>
        <fullName evidence="1">Delta(14)-sterol reductase</fullName>
    </recommendedName>
    <alternativeName>
        <fullName evidence="1">C-14 sterol reductase</fullName>
    </alternativeName>
    <alternativeName>
        <fullName evidence="1">Sterol C14-reductase</fullName>
    </alternativeName>
</protein>
<evidence type="ECO:0000313" key="2">
    <source>
        <dbReference type="EMBL" id="KAE9972363.1"/>
    </source>
</evidence>
<dbReference type="EMBL" id="WNWR01000636">
    <property type="protein sequence ID" value="KAE9972363.1"/>
    <property type="molecule type" value="Genomic_DNA"/>
</dbReference>
<gene>
    <name evidence="2" type="ORF">EG327_009514</name>
</gene>
<keyword evidence="1" id="KW-0756">Sterol biosynthesis</keyword>
<dbReference type="Proteomes" id="UP000490939">
    <property type="component" value="Unassembled WGS sequence"/>
</dbReference>
<proteinExistence type="inferred from homology"/>
<accession>A0A8H3UNF7</accession>
<organism evidence="2 3">
    <name type="scientific">Venturia inaequalis</name>
    <name type="common">Apple scab fungus</name>
    <dbReference type="NCBI Taxonomy" id="5025"/>
    <lineage>
        <taxon>Eukaryota</taxon>
        <taxon>Fungi</taxon>
        <taxon>Dikarya</taxon>
        <taxon>Ascomycota</taxon>
        <taxon>Pezizomycotina</taxon>
        <taxon>Dothideomycetes</taxon>
        <taxon>Pleosporomycetidae</taxon>
        <taxon>Venturiales</taxon>
        <taxon>Venturiaceae</taxon>
        <taxon>Venturia</taxon>
    </lineage>
</organism>